<reference evidence="3 4" key="1">
    <citation type="submission" date="2015-02" db="EMBL/GenBank/DDBJ databases">
        <title>Draft genome sequences of ten Microbacterium spp. with emphasis on heavy metal contaminated environments.</title>
        <authorList>
            <person name="Corretto E."/>
        </authorList>
    </citation>
    <scope>NUCLEOTIDE SEQUENCE [LARGE SCALE GENOMIC DNA]</scope>
    <source>
        <strain evidence="3 4">SA35</strain>
    </source>
</reference>
<dbReference type="PROSITE" id="PS51257">
    <property type="entry name" value="PROKAR_LIPOPROTEIN"/>
    <property type="match status" value="1"/>
</dbReference>
<feature type="signal peptide" evidence="2">
    <location>
        <begin position="1"/>
        <end position="25"/>
    </location>
</feature>
<evidence type="ECO:0000256" key="1">
    <source>
        <dbReference type="SAM" id="MobiDB-lite"/>
    </source>
</evidence>
<evidence type="ECO:0008006" key="5">
    <source>
        <dbReference type="Google" id="ProtNLM"/>
    </source>
</evidence>
<evidence type="ECO:0000256" key="2">
    <source>
        <dbReference type="SAM" id="SignalP"/>
    </source>
</evidence>
<proteinExistence type="predicted"/>
<dbReference type="OrthoDB" id="3267550at2"/>
<evidence type="ECO:0000313" key="3">
    <source>
        <dbReference type="EMBL" id="KJL49423.1"/>
    </source>
</evidence>
<keyword evidence="4" id="KW-1185">Reference proteome</keyword>
<dbReference type="STRING" id="273678.RS84_00133"/>
<feature type="compositionally biased region" description="Low complexity" evidence="1">
    <location>
        <begin position="171"/>
        <end position="181"/>
    </location>
</feature>
<dbReference type="RefSeq" id="WP_045255827.1">
    <property type="nucleotide sequence ID" value="NZ_CP158847.1"/>
</dbReference>
<gene>
    <name evidence="3" type="ORF">RS84_00133</name>
</gene>
<dbReference type="Proteomes" id="UP000033900">
    <property type="component" value="Unassembled WGS sequence"/>
</dbReference>
<dbReference type="EMBL" id="JYJB01000003">
    <property type="protein sequence ID" value="KJL49423.1"/>
    <property type="molecule type" value="Genomic_DNA"/>
</dbReference>
<dbReference type="AlphaFoldDB" id="A0A0M2HYA2"/>
<feature type="chain" id="PRO_5005634220" description="DNA modification methylase" evidence="2">
    <location>
        <begin position="26"/>
        <end position="181"/>
    </location>
</feature>
<sequence>MNSRLVAAAAISTLVLLGTTGCTFISPQATTINYSASDGVNVSDETGPVVVRNAFIVANEDGSVGNFVAALVNPTDEKATLTITVEGIDPMAVTVPAGGTVSLGADEEPLRIVDLDTMPGATIEVHFQSGDSSGVKADVPVLDGSLPYYADLVPSAEKPKPTTKPAPEPTPTDTAAPAPSN</sequence>
<feature type="region of interest" description="Disordered" evidence="1">
    <location>
        <begin position="152"/>
        <end position="181"/>
    </location>
</feature>
<organism evidence="3 4">
    <name type="scientific">Microbacterium hydrocarbonoxydans</name>
    <dbReference type="NCBI Taxonomy" id="273678"/>
    <lineage>
        <taxon>Bacteria</taxon>
        <taxon>Bacillati</taxon>
        <taxon>Actinomycetota</taxon>
        <taxon>Actinomycetes</taxon>
        <taxon>Micrococcales</taxon>
        <taxon>Microbacteriaceae</taxon>
        <taxon>Microbacterium</taxon>
    </lineage>
</organism>
<evidence type="ECO:0000313" key="4">
    <source>
        <dbReference type="Proteomes" id="UP000033900"/>
    </source>
</evidence>
<accession>A0A0M2HYA2</accession>
<dbReference type="PATRIC" id="fig|273678.4.peg.126"/>
<protein>
    <recommendedName>
        <fullName evidence="5">DNA modification methylase</fullName>
    </recommendedName>
</protein>
<keyword evidence="2" id="KW-0732">Signal</keyword>
<comment type="caution">
    <text evidence="3">The sequence shown here is derived from an EMBL/GenBank/DDBJ whole genome shotgun (WGS) entry which is preliminary data.</text>
</comment>
<name>A0A0M2HYA2_9MICO</name>